<dbReference type="PANTHER" id="PTHR30619:SF1">
    <property type="entry name" value="RECOMBINATION PROTEIN 2"/>
    <property type="match status" value="1"/>
</dbReference>
<reference evidence="2 3" key="1">
    <citation type="submission" date="2020-03" db="EMBL/GenBank/DDBJ databases">
        <title>Genomic Encyclopedia of Type Strains, Phase IV (KMG-IV): sequencing the most valuable type-strain genomes for metagenomic binning, comparative biology and taxonomic classification.</title>
        <authorList>
            <person name="Goeker M."/>
        </authorList>
    </citation>
    <scope>NUCLEOTIDE SEQUENCE [LARGE SCALE GENOMIC DNA]</scope>
    <source>
        <strain evidence="2 3">DSM 102865</strain>
    </source>
</reference>
<dbReference type="InterPro" id="IPR001279">
    <property type="entry name" value="Metallo-B-lactamas"/>
</dbReference>
<dbReference type="EMBL" id="JAASQJ010000003">
    <property type="protein sequence ID" value="NIJ54592.1"/>
    <property type="molecule type" value="Genomic_DNA"/>
</dbReference>
<dbReference type="InterPro" id="IPR036866">
    <property type="entry name" value="RibonucZ/Hydroxyglut_hydro"/>
</dbReference>
<dbReference type="Pfam" id="PF00753">
    <property type="entry name" value="Lactamase_B"/>
    <property type="match status" value="1"/>
</dbReference>
<protein>
    <submittedName>
        <fullName evidence="2">Beta-lactamase superfamily II metal-dependent hydrolase</fullName>
    </submittedName>
</protein>
<keyword evidence="2" id="KW-0378">Hydrolase</keyword>
<evidence type="ECO:0000313" key="2">
    <source>
        <dbReference type="EMBL" id="NIJ54592.1"/>
    </source>
</evidence>
<feature type="domain" description="Metallo-beta-lactamase" evidence="1">
    <location>
        <begin position="11"/>
        <end position="78"/>
    </location>
</feature>
<proteinExistence type="predicted"/>
<evidence type="ECO:0000259" key="1">
    <source>
        <dbReference type="Pfam" id="PF00753"/>
    </source>
</evidence>
<dbReference type="Proteomes" id="UP001179181">
    <property type="component" value="Unassembled WGS sequence"/>
</dbReference>
<dbReference type="RefSeq" id="WP_167272971.1">
    <property type="nucleotide sequence ID" value="NZ_JAASQJ010000003.1"/>
</dbReference>
<gene>
    <name evidence="2" type="ORF">FHS68_003774</name>
</gene>
<dbReference type="PANTHER" id="PTHR30619">
    <property type="entry name" value="DNA INTERNALIZATION/COMPETENCE PROTEIN COMEC/REC2"/>
    <property type="match status" value="1"/>
</dbReference>
<sequence>MKFDVNFLPARYGDCIWIEYGNNSKTHRILIDGGTSGTKADIRKLIKALPEDQRHFELIVVTHIDRDHIEGILSLLEEEELAFEVDDFWFNGWQHLPEDEDEVLGPVQGERLTATITKHNITWNKAFGKKAVVIPGSGDLPKIQLPGGMTITLLSPLIKNLVDLRPKWEKEVKDAGMVPGFGALPVPDVEDDEEHLGLLPDVNALNDEDFHEDKAAANGSSIAFLGSFGGKTVFFGGDSFPSVVLDSLNKLYDDKAPVDLVKLSHHASAHNTSPELIEKFDCNKYLISTNGSNYHHPSAVTIARVIKRGGAGVELNFNYRSEDNEVWDSPTLKNKHSYKAIFPKEGKVGLKITVI</sequence>
<comment type="caution">
    <text evidence="2">The sequence shown here is derived from an EMBL/GenBank/DDBJ whole genome shotgun (WGS) entry which is preliminary data.</text>
</comment>
<dbReference type="Gene3D" id="3.60.15.10">
    <property type="entry name" value="Ribonuclease Z/Hydroxyacylglutathione hydrolase-like"/>
    <property type="match status" value="1"/>
</dbReference>
<name>A0ABX0UNT5_9BACT</name>
<dbReference type="GO" id="GO:0016787">
    <property type="term" value="F:hydrolase activity"/>
    <property type="evidence" value="ECO:0007669"/>
    <property type="project" value="UniProtKB-KW"/>
</dbReference>
<organism evidence="2 3">
    <name type="scientific">Dyadobacter arcticus</name>
    <dbReference type="NCBI Taxonomy" id="1078754"/>
    <lineage>
        <taxon>Bacteria</taxon>
        <taxon>Pseudomonadati</taxon>
        <taxon>Bacteroidota</taxon>
        <taxon>Cytophagia</taxon>
        <taxon>Cytophagales</taxon>
        <taxon>Spirosomataceae</taxon>
        <taxon>Dyadobacter</taxon>
    </lineage>
</organism>
<dbReference type="SUPFAM" id="SSF56281">
    <property type="entry name" value="Metallo-hydrolase/oxidoreductase"/>
    <property type="match status" value="1"/>
</dbReference>
<evidence type="ECO:0000313" key="3">
    <source>
        <dbReference type="Proteomes" id="UP001179181"/>
    </source>
</evidence>
<keyword evidence="3" id="KW-1185">Reference proteome</keyword>
<accession>A0ABX0UNT5</accession>
<dbReference type="InterPro" id="IPR052159">
    <property type="entry name" value="Competence_DNA_uptake"/>
</dbReference>